<dbReference type="InterPro" id="IPR020818">
    <property type="entry name" value="Chaperonin_GroES"/>
</dbReference>
<gene>
    <name evidence="3" type="primary">groES</name>
</gene>
<reference evidence="3" key="1">
    <citation type="submission" date="2016-03" db="EMBL/GenBank/DDBJ databases">
        <title>Novel chaperonins are prevalent in the virioplankton and link to viral biology and ecology.</title>
        <authorList>
            <person name="Marine R.L."/>
            <person name="Nasko D.J."/>
            <person name="Polson S.W."/>
            <person name="Wommack K.E."/>
        </authorList>
    </citation>
    <scope>NUCLEOTIDE SEQUENCE</scope>
</reference>
<dbReference type="GO" id="GO:0005524">
    <property type="term" value="F:ATP binding"/>
    <property type="evidence" value="ECO:0007669"/>
    <property type="project" value="InterPro"/>
</dbReference>
<dbReference type="CDD" id="cd00320">
    <property type="entry name" value="cpn10"/>
    <property type="match status" value="1"/>
</dbReference>
<evidence type="ECO:0000313" key="3">
    <source>
        <dbReference type="EMBL" id="ASN63487.1"/>
    </source>
</evidence>
<dbReference type="InterPro" id="IPR011032">
    <property type="entry name" value="GroES-like_sf"/>
</dbReference>
<evidence type="ECO:0000256" key="1">
    <source>
        <dbReference type="ARBA" id="ARBA00023186"/>
    </source>
</evidence>
<dbReference type="Gene3D" id="2.30.33.40">
    <property type="entry name" value="GroES chaperonin"/>
    <property type="match status" value="1"/>
</dbReference>
<dbReference type="SUPFAM" id="SSF50129">
    <property type="entry name" value="GroES-like"/>
    <property type="match status" value="1"/>
</dbReference>
<keyword evidence="1" id="KW-0143">Chaperone</keyword>
<accession>A0A221S3X1</accession>
<feature type="region of interest" description="Disordered" evidence="2">
    <location>
        <begin position="1"/>
        <end position="23"/>
    </location>
</feature>
<dbReference type="EMBL" id="KU970893">
    <property type="protein sequence ID" value="ASN63487.1"/>
    <property type="molecule type" value="Genomic_DNA"/>
</dbReference>
<organism evidence="3">
    <name type="scientific">uncultured virus</name>
    <dbReference type="NCBI Taxonomy" id="340016"/>
    <lineage>
        <taxon>Viruses</taxon>
        <taxon>environmental samples</taxon>
    </lineage>
</organism>
<protein>
    <submittedName>
        <fullName evidence="3">Co-chaperonin GroES</fullName>
    </submittedName>
</protein>
<dbReference type="SMART" id="SM00883">
    <property type="entry name" value="Cpn10"/>
    <property type="match status" value="1"/>
</dbReference>
<evidence type="ECO:0000256" key="2">
    <source>
        <dbReference type="SAM" id="MobiDB-lite"/>
    </source>
</evidence>
<dbReference type="GO" id="GO:0044183">
    <property type="term" value="F:protein folding chaperone"/>
    <property type="evidence" value="ECO:0007669"/>
    <property type="project" value="InterPro"/>
</dbReference>
<feature type="compositionally biased region" description="Basic and acidic residues" evidence="2">
    <location>
        <begin position="1"/>
        <end position="18"/>
    </location>
</feature>
<name>A0A221S3X1_9VIRU</name>
<dbReference type="Pfam" id="PF00166">
    <property type="entry name" value="Cpn10"/>
    <property type="match status" value="1"/>
</dbReference>
<dbReference type="InterPro" id="IPR037124">
    <property type="entry name" value="Chaperonin_GroES_sf"/>
</dbReference>
<sequence>MSALEEKWAKEEAERPPTLDDAYSEDGSLAIEDINESVLDRIPKPTGWRIVILPYRGAKKSKGGIVLADSTIEKQQITTVCGYVLAVGELAYKDEGKFPNGAWCKQGDWIVFGRYAGARIGVDGGEIRIINDDEVLARINNPEDILHM</sequence>
<proteinExistence type="predicted"/>